<name>A0A8H6QCR9_9EURO</name>
<keyword evidence="2" id="KW-0812">Transmembrane</keyword>
<feature type="transmembrane region" description="Helical" evidence="2">
    <location>
        <begin position="181"/>
        <end position="203"/>
    </location>
</feature>
<keyword evidence="2" id="KW-1133">Transmembrane helix</keyword>
<comment type="caution">
    <text evidence="3">The sequence shown here is derived from an EMBL/GenBank/DDBJ whole genome shotgun (WGS) entry which is preliminary data.</text>
</comment>
<feature type="compositionally biased region" description="Polar residues" evidence="1">
    <location>
        <begin position="100"/>
        <end position="131"/>
    </location>
</feature>
<dbReference type="AlphaFoldDB" id="A0A8H6QCR9"/>
<organism evidence="3 4">
    <name type="scientific">Aspergillus felis</name>
    <dbReference type="NCBI Taxonomy" id="1287682"/>
    <lineage>
        <taxon>Eukaryota</taxon>
        <taxon>Fungi</taxon>
        <taxon>Dikarya</taxon>
        <taxon>Ascomycota</taxon>
        <taxon>Pezizomycotina</taxon>
        <taxon>Eurotiomycetes</taxon>
        <taxon>Eurotiomycetidae</taxon>
        <taxon>Eurotiales</taxon>
        <taxon>Aspergillaceae</taxon>
        <taxon>Aspergillus</taxon>
        <taxon>Aspergillus subgen. Fumigati</taxon>
    </lineage>
</organism>
<protein>
    <submittedName>
        <fullName evidence="3">Uncharacterized protein</fullName>
    </submittedName>
</protein>
<keyword evidence="2" id="KW-0472">Membrane</keyword>
<feature type="region of interest" description="Disordered" evidence="1">
    <location>
        <begin position="244"/>
        <end position="264"/>
    </location>
</feature>
<dbReference type="OrthoDB" id="4497412at2759"/>
<evidence type="ECO:0000313" key="3">
    <source>
        <dbReference type="EMBL" id="KAF7170558.1"/>
    </source>
</evidence>
<feature type="region of interest" description="Disordered" evidence="1">
    <location>
        <begin position="83"/>
        <end position="131"/>
    </location>
</feature>
<sequence>MSMSSPSIILYQGLRCTKVPRSSIAAASVPAVVPEPTPFLPVSVQSPQPVTTTLQSSTETADAVSLSSLVAVTASDVRLVPLPTTSSLSESPPNPESNTDIHTSVASPTSHNQTFGLPSTDLSTKQSSSEVLTTSTAETKFMVETPTANTVSAAFPSATIPLQDFSDRGSEDVNRHTLRTILGSIFGTVGLIALILLMCFLIYRYRRRKARDDRSLGGSEKLLRNGRHSADSWASSQHAFLSRTSSLSDAPSSAPDHHHVPAPNVDSRYAHVRKGSSHLSEPNPNPSEVSLDMRPHIRDAVGGAHVHSTRGDQSLCPDASTLVGSHSPSYAKPISPGIQINQDQHSIYSSERSLGSTIILPGRSSFGSSVQRASYPISISDLGPPGPNDSVTRVSTRSDPFDLEVPANAMHKSSSGALPRG</sequence>
<feature type="region of interest" description="Disordered" evidence="1">
    <location>
        <begin position="377"/>
        <end position="421"/>
    </location>
</feature>
<accession>A0A8H6QCR9</accession>
<proteinExistence type="predicted"/>
<feature type="compositionally biased region" description="Polar residues" evidence="1">
    <location>
        <begin position="411"/>
        <end position="421"/>
    </location>
</feature>
<dbReference type="EMBL" id="JACBAE010001210">
    <property type="protein sequence ID" value="KAF7170558.1"/>
    <property type="molecule type" value="Genomic_DNA"/>
</dbReference>
<evidence type="ECO:0000313" key="4">
    <source>
        <dbReference type="Proteomes" id="UP000654922"/>
    </source>
</evidence>
<evidence type="ECO:0000256" key="2">
    <source>
        <dbReference type="SAM" id="Phobius"/>
    </source>
</evidence>
<feature type="compositionally biased region" description="Polar residues" evidence="1">
    <location>
        <begin position="389"/>
        <end position="398"/>
    </location>
</feature>
<reference evidence="3" key="1">
    <citation type="submission" date="2020-06" db="EMBL/GenBank/DDBJ databases">
        <title>Draft genome sequences of strains closely related to Aspergillus parafelis and Aspergillus hiratsukae.</title>
        <authorList>
            <person name="Dos Santos R.A.C."/>
            <person name="Rivero-Menendez O."/>
            <person name="Steenwyk J.L."/>
            <person name="Mead M.E."/>
            <person name="Goldman G.H."/>
            <person name="Alastruey-Izquierdo A."/>
            <person name="Rokas A."/>
        </authorList>
    </citation>
    <scope>NUCLEOTIDE SEQUENCE</scope>
    <source>
        <strain evidence="3">CNM-CM5623</strain>
    </source>
</reference>
<evidence type="ECO:0000256" key="1">
    <source>
        <dbReference type="SAM" id="MobiDB-lite"/>
    </source>
</evidence>
<dbReference type="Proteomes" id="UP000654922">
    <property type="component" value="Unassembled WGS sequence"/>
</dbReference>
<gene>
    <name evidence="3" type="ORF">CNMCM5623_002965</name>
</gene>
<feature type="compositionally biased region" description="Low complexity" evidence="1">
    <location>
        <begin position="244"/>
        <end position="254"/>
    </location>
</feature>